<evidence type="ECO:0000256" key="1">
    <source>
        <dbReference type="SAM" id="MobiDB-lite"/>
    </source>
</evidence>
<dbReference type="InterPro" id="IPR012912">
    <property type="entry name" value="Plasmid_pRiA4b_Orf3-like"/>
</dbReference>
<sequence length="350" mass="40423">MALENGVTSGSTAVHDENMERPEQEPSNTSSRSGGAGPSTGEKRIRELVPDLWDKDSSHQKRKKVVREQRRTLPEPCADFIELRFQLARFRGVYRIVRLPLTFTFANLYMFLLYIFGWSGDHAHKFNVVGHVKMYSGNYKKGDIKSCERPAPPEPDMHEDPHGWMAWSADYEMIRREPYVRVKPRREGFERKTESHTSWNGDRQIEMSEERDDADMTLGEVWHRKKRLNVTKGSCSNSEIGIKFEYDLSASWDVHITVNDPEKPWFAMDPPNNLPVVVVAKGSPPLEDIDREIYDEPAANKKKVSPLIFDRESFKKYLDGEFGSCARKTELAIYDVNEERLRLRAVAQAR</sequence>
<dbReference type="Gene3D" id="3.10.290.30">
    <property type="entry name" value="MM3350-like"/>
    <property type="match status" value="1"/>
</dbReference>
<feature type="compositionally biased region" description="Basic and acidic residues" evidence="1">
    <location>
        <begin position="14"/>
        <end position="24"/>
    </location>
</feature>
<gene>
    <name evidence="4" type="ORF">EIP91_003075</name>
</gene>
<dbReference type="Proteomes" id="UP000292702">
    <property type="component" value="Unassembled WGS sequence"/>
</dbReference>
<accession>A0A4R0RAZ0</accession>
<feature type="region of interest" description="Disordered" evidence="1">
    <location>
        <begin position="1"/>
        <end position="42"/>
    </location>
</feature>
<proteinExistence type="predicted"/>
<comment type="caution">
    <text evidence="4">The sequence shown here is derived from an EMBL/GenBank/DDBJ whole genome shotgun (WGS) entry which is preliminary data.</text>
</comment>
<dbReference type="InterPro" id="IPR024047">
    <property type="entry name" value="MM3350-like_sf"/>
</dbReference>
<organism evidence="4 5">
    <name type="scientific">Steccherinum ochraceum</name>
    <dbReference type="NCBI Taxonomy" id="92696"/>
    <lineage>
        <taxon>Eukaryota</taxon>
        <taxon>Fungi</taxon>
        <taxon>Dikarya</taxon>
        <taxon>Basidiomycota</taxon>
        <taxon>Agaricomycotina</taxon>
        <taxon>Agaricomycetes</taxon>
        <taxon>Polyporales</taxon>
        <taxon>Steccherinaceae</taxon>
        <taxon>Steccherinum</taxon>
    </lineage>
</organism>
<feature type="transmembrane region" description="Helical" evidence="2">
    <location>
        <begin position="99"/>
        <end position="118"/>
    </location>
</feature>
<keyword evidence="5" id="KW-1185">Reference proteome</keyword>
<feature type="domain" description="Plasmid pRiA4b Orf3-like" evidence="3">
    <location>
        <begin position="92"/>
        <end position="290"/>
    </location>
</feature>
<keyword evidence="2" id="KW-0472">Membrane</keyword>
<keyword evidence="2" id="KW-1133">Transmembrane helix</keyword>
<dbReference type="OrthoDB" id="2940229at2759"/>
<evidence type="ECO:0000259" key="3">
    <source>
        <dbReference type="Pfam" id="PF07929"/>
    </source>
</evidence>
<protein>
    <recommendedName>
        <fullName evidence="3">Plasmid pRiA4b Orf3-like domain-containing protein</fullName>
    </recommendedName>
</protein>
<dbReference type="Pfam" id="PF07929">
    <property type="entry name" value="PRiA4_ORF3"/>
    <property type="match status" value="1"/>
</dbReference>
<feature type="compositionally biased region" description="Polar residues" evidence="1">
    <location>
        <begin position="1"/>
        <end position="12"/>
    </location>
</feature>
<evidence type="ECO:0000313" key="4">
    <source>
        <dbReference type="EMBL" id="TCD65101.1"/>
    </source>
</evidence>
<evidence type="ECO:0000256" key="2">
    <source>
        <dbReference type="SAM" id="Phobius"/>
    </source>
</evidence>
<dbReference type="SUPFAM" id="SSF159941">
    <property type="entry name" value="MM3350-like"/>
    <property type="match status" value="1"/>
</dbReference>
<name>A0A4R0RAZ0_9APHY</name>
<reference evidence="4 5" key="1">
    <citation type="submission" date="2018-11" db="EMBL/GenBank/DDBJ databases">
        <title>Genome assembly of Steccherinum ochraceum LE-BIN_3174, the white-rot fungus of the Steccherinaceae family (The Residual Polyporoid clade, Polyporales, Basidiomycota).</title>
        <authorList>
            <person name="Fedorova T.V."/>
            <person name="Glazunova O.A."/>
            <person name="Landesman E.O."/>
            <person name="Moiseenko K.V."/>
            <person name="Psurtseva N.V."/>
            <person name="Savinova O.S."/>
            <person name="Shakhova N.V."/>
            <person name="Tyazhelova T.V."/>
            <person name="Vasina D.V."/>
        </authorList>
    </citation>
    <scope>NUCLEOTIDE SEQUENCE [LARGE SCALE GENOMIC DNA]</scope>
    <source>
        <strain evidence="4 5">LE-BIN_3174</strain>
    </source>
</reference>
<evidence type="ECO:0000313" key="5">
    <source>
        <dbReference type="Proteomes" id="UP000292702"/>
    </source>
</evidence>
<dbReference type="EMBL" id="RWJN01000198">
    <property type="protein sequence ID" value="TCD65101.1"/>
    <property type="molecule type" value="Genomic_DNA"/>
</dbReference>
<dbReference type="AlphaFoldDB" id="A0A4R0RAZ0"/>
<keyword evidence="2" id="KW-0812">Transmembrane</keyword>